<dbReference type="Pfam" id="PF00069">
    <property type="entry name" value="Pkinase"/>
    <property type="match status" value="1"/>
</dbReference>
<dbReference type="InterPro" id="IPR052751">
    <property type="entry name" value="Plant_MAPKKK"/>
</dbReference>
<dbReference type="PANTHER" id="PTHR48011">
    <property type="entry name" value="CCR4-NOT TRANSCRIPTIONAL COMPLEX SUBUNIT CAF120-RELATED"/>
    <property type="match status" value="1"/>
</dbReference>
<comment type="caution">
    <text evidence="3">The sequence shown here is derived from an EMBL/GenBank/DDBJ whole genome shotgun (WGS) entry which is preliminary data.</text>
</comment>
<keyword evidence="4" id="KW-1185">Reference proteome</keyword>
<evidence type="ECO:0000259" key="2">
    <source>
        <dbReference type="PROSITE" id="PS50011"/>
    </source>
</evidence>
<dbReference type="PROSITE" id="PS50011">
    <property type="entry name" value="PROTEIN_KINASE_DOM"/>
    <property type="match status" value="1"/>
</dbReference>
<dbReference type="Gene3D" id="1.10.510.10">
    <property type="entry name" value="Transferase(Phosphotransferase) domain 1"/>
    <property type="match status" value="1"/>
</dbReference>
<dbReference type="STRING" id="69332.A0A388LLI6"/>
<reference evidence="3 4" key="1">
    <citation type="journal article" date="2018" name="Cell">
        <title>The Chara Genome: Secondary Complexity and Implications for Plant Terrestrialization.</title>
        <authorList>
            <person name="Nishiyama T."/>
            <person name="Sakayama H."/>
            <person name="Vries J.D."/>
            <person name="Buschmann H."/>
            <person name="Saint-Marcoux D."/>
            <person name="Ullrich K.K."/>
            <person name="Haas F.B."/>
            <person name="Vanderstraeten L."/>
            <person name="Becker D."/>
            <person name="Lang D."/>
            <person name="Vosolsobe S."/>
            <person name="Rombauts S."/>
            <person name="Wilhelmsson P.K.I."/>
            <person name="Janitza P."/>
            <person name="Kern R."/>
            <person name="Heyl A."/>
            <person name="Rumpler F."/>
            <person name="Villalobos L.I.A.C."/>
            <person name="Clay J.M."/>
            <person name="Skokan R."/>
            <person name="Toyoda A."/>
            <person name="Suzuki Y."/>
            <person name="Kagoshima H."/>
            <person name="Schijlen E."/>
            <person name="Tajeshwar N."/>
            <person name="Catarino B."/>
            <person name="Hetherington A.J."/>
            <person name="Saltykova A."/>
            <person name="Bonnot C."/>
            <person name="Breuninger H."/>
            <person name="Symeonidi A."/>
            <person name="Radhakrishnan G.V."/>
            <person name="Van Nieuwerburgh F."/>
            <person name="Deforce D."/>
            <person name="Chang C."/>
            <person name="Karol K.G."/>
            <person name="Hedrich R."/>
            <person name="Ulvskov P."/>
            <person name="Glockner G."/>
            <person name="Delwiche C.F."/>
            <person name="Petrasek J."/>
            <person name="Van de Peer Y."/>
            <person name="Friml J."/>
            <person name="Beilby M."/>
            <person name="Dolan L."/>
            <person name="Kohara Y."/>
            <person name="Sugano S."/>
            <person name="Fujiyama A."/>
            <person name="Delaux P.-M."/>
            <person name="Quint M."/>
            <person name="TheiBen G."/>
            <person name="Hagemann M."/>
            <person name="Harholt J."/>
            <person name="Dunand C."/>
            <person name="Zachgo S."/>
            <person name="Langdale J."/>
            <person name="Maumus F."/>
            <person name="Straeten D.V.D."/>
            <person name="Gould S.B."/>
            <person name="Rensing S.A."/>
        </authorList>
    </citation>
    <scope>NUCLEOTIDE SEQUENCE [LARGE SCALE GENOMIC DNA]</scope>
    <source>
        <strain evidence="3 4">S276</strain>
    </source>
</reference>
<dbReference type="Gene3D" id="3.30.200.20">
    <property type="entry name" value="Phosphorylase Kinase, domain 1"/>
    <property type="match status" value="1"/>
</dbReference>
<dbReference type="GO" id="GO:0005524">
    <property type="term" value="F:ATP binding"/>
    <property type="evidence" value="ECO:0007669"/>
    <property type="project" value="InterPro"/>
</dbReference>
<dbReference type="OrthoDB" id="275301at2759"/>
<name>A0A388LLI6_CHABU</name>
<dbReference type="SMART" id="SM00220">
    <property type="entry name" value="S_TKc"/>
    <property type="match status" value="1"/>
</dbReference>
<dbReference type="AlphaFoldDB" id="A0A388LLI6"/>
<dbReference type="GO" id="GO:0004672">
    <property type="term" value="F:protein kinase activity"/>
    <property type="evidence" value="ECO:0007669"/>
    <property type="project" value="InterPro"/>
</dbReference>
<dbReference type="InterPro" id="IPR000719">
    <property type="entry name" value="Prot_kinase_dom"/>
</dbReference>
<evidence type="ECO:0000256" key="1">
    <source>
        <dbReference type="SAM" id="MobiDB-lite"/>
    </source>
</evidence>
<dbReference type="PANTHER" id="PTHR48011:SF4">
    <property type="entry name" value="MITOGEN-ACTIVATED PROTEIN KINASE KINASE KINASE 19"/>
    <property type="match status" value="1"/>
</dbReference>
<organism evidence="3 4">
    <name type="scientific">Chara braunii</name>
    <name type="common">Braun's stonewort</name>
    <dbReference type="NCBI Taxonomy" id="69332"/>
    <lineage>
        <taxon>Eukaryota</taxon>
        <taxon>Viridiplantae</taxon>
        <taxon>Streptophyta</taxon>
        <taxon>Charophyceae</taxon>
        <taxon>Charales</taxon>
        <taxon>Characeae</taxon>
        <taxon>Chara</taxon>
    </lineage>
</organism>
<evidence type="ECO:0000313" key="4">
    <source>
        <dbReference type="Proteomes" id="UP000265515"/>
    </source>
</evidence>
<evidence type="ECO:0000313" key="3">
    <source>
        <dbReference type="EMBL" id="GBG83157.1"/>
    </source>
</evidence>
<accession>A0A388LLI6</accession>
<dbReference type="InterPro" id="IPR011009">
    <property type="entry name" value="Kinase-like_dom_sf"/>
</dbReference>
<dbReference type="Gramene" id="GBG83157">
    <property type="protein sequence ID" value="GBG83157"/>
    <property type="gene ID" value="CBR_g36773"/>
</dbReference>
<feature type="region of interest" description="Disordered" evidence="1">
    <location>
        <begin position="340"/>
        <end position="363"/>
    </location>
</feature>
<feature type="domain" description="Protein kinase" evidence="2">
    <location>
        <begin position="161"/>
        <end position="466"/>
    </location>
</feature>
<dbReference type="PROSITE" id="PS00108">
    <property type="entry name" value="PROTEIN_KINASE_ST"/>
    <property type="match status" value="1"/>
</dbReference>
<dbReference type="Proteomes" id="UP000265515">
    <property type="component" value="Unassembled WGS sequence"/>
</dbReference>
<proteinExistence type="predicted"/>
<sequence>MPRTQKSDIVRGDKPYERKSFFPIRTVFRSSSSYPRWYDLMPQRRWRCRGVHGGAMDEVPWPWAMWRRLSLTLGMFVGFSCGKAMYLVSYAHLPFAPVNDGAWQESRSRRASTLAKLVSLGANMATDSCGTSVRVEAHACPAERDSRTVWGRSEERGSSCWVRGSALGQGSFGRVDHALDRRSCAVFAVKTVAILPEAVCGPGSSSACASMAELRALENEISILKRLGSSPHVVRYLGDDWTHGQDGSTERNLFLELANGGSVADFSKRFGRKLDESMIRRCCRGILRGLQHAHSRGVVHRDVKGQNVLLMVDEEGGVTAKLSDFGASCCVCGDPGDDVDGPSQDSSAAKATEPQEEGGDCPGRSVDLAGTVQWMAPEVASQSGTLSAACDIWSLGCTVIEMATSRAPWSDVGDTMSTLFRIACTNDVPAFPPHVSLEAKDFLSKCLVREPSGRWSASELLEHPFLKDAGYEACACSRRRRSCVSAVEGKAHPVRPRARADRARRAEGLISLPLGGGKKTALGYDAVRGGGEMCGRSEREGSTSVCRLLDAQEEEEEEEEASPRLVFDLPTSSVSELSMVAAKCAGLVAAPFGERNQSSCPDVHVDGLEWDSGHGVDKGVGEIAVILSLLIERQDGEAPVEGHLWRHCDPATAEEDLSLNQEALSRCQRPLADECSSSHSLLRRSSITEMHGDVCDRSGAGVEDTAPMEKAALYRYLRFAVLLAMLPRNEKGIVQRLSLDLNSSSSCLQMVTEDA</sequence>
<gene>
    <name evidence="3" type="ORF">CBR_g36773</name>
</gene>
<protein>
    <recommendedName>
        <fullName evidence="2">Protein kinase domain-containing protein</fullName>
    </recommendedName>
</protein>
<dbReference type="InterPro" id="IPR008271">
    <property type="entry name" value="Ser/Thr_kinase_AS"/>
</dbReference>
<dbReference type="CDD" id="cd06606">
    <property type="entry name" value="STKc_MAPKKK"/>
    <property type="match status" value="1"/>
</dbReference>
<dbReference type="SUPFAM" id="SSF56112">
    <property type="entry name" value="Protein kinase-like (PK-like)"/>
    <property type="match status" value="1"/>
</dbReference>
<dbReference type="EMBL" id="BFEA01000430">
    <property type="protein sequence ID" value="GBG83157.1"/>
    <property type="molecule type" value="Genomic_DNA"/>
</dbReference>
<dbReference type="GO" id="GO:0007165">
    <property type="term" value="P:signal transduction"/>
    <property type="evidence" value="ECO:0007669"/>
    <property type="project" value="TreeGrafter"/>
</dbReference>